<feature type="non-terminal residue" evidence="1">
    <location>
        <position position="57"/>
    </location>
</feature>
<dbReference type="EMBL" id="KQ252991">
    <property type="protein sequence ID" value="KNC69868.1"/>
    <property type="molecule type" value="Genomic_DNA"/>
</dbReference>
<gene>
    <name evidence="1" type="ORF">SARC_17611</name>
</gene>
<reference evidence="1 2" key="1">
    <citation type="submission" date="2011-02" db="EMBL/GenBank/DDBJ databases">
        <title>The Genome Sequence of Sphaeroforma arctica JP610.</title>
        <authorList>
            <consortium name="The Broad Institute Genome Sequencing Platform"/>
            <person name="Russ C."/>
            <person name="Cuomo C."/>
            <person name="Young S.K."/>
            <person name="Zeng Q."/>
            <person name="Gargeya S."/>
            <person name="Alvarado L."/>
            <person name="Berlin A."/>
            <person name="Chapman S.B."/>
            <person name="Chen Z."/>
            <person name="Freedman E."/>
            <person name="Gellesch M."/>
            <person name="Goldberg J."/>
            <person name="Griggs A."/>
            <person name="Gujja S."/>
            <person name="Heilman E."/>
            <person name="Heiman D."/>
            <person name="Howarth C."/>
            <person name="Mehta T."/>
            <person name="Neiman D."/>
            <person name="Pearson M."/>
            <person name="Roberts A."/>
            <person name="Saif S."/>
            <person name="Shea T."/>
            <person name="Shenoy N."/>
            <person name="Sisk P."/>
            <person name="Stolte C."/>
            <person name="Sykes S."/>
            <person name="White J."/>
            <person name="Yandava C."/>
            <person name="Burger G."/>
            <person name="Gray M.W."/>
            <person name="Holland P.W.H."/>
            <person name="King N."/>
            <person name="Lang F.B.F."/>
            <person name="Roger A.J."/>
            <person name="Ruiz-Trillo I."/>
            <person name="Haas B."/>
            <person name="Nusbaum C."/>
            <person name="Birren B."/>
        </authorList>
    </citation>
    <scope>NUCLEOTIDE SEQUENCE [LARGE SCALE GENOMIC DNA]</scope>
    <source>
        <strain evidence="1 2">JP610</strain>
    </source>
</reference>
<dbReference type="Proteomes" id="UP000054560">
    <property type="component" value="Unassembled WGS sequence"/>
</dbReference>
<sequence>MLCSTIRGYRTGDNYIEDFNSSQPLPYTAQVGSLAAGVEAGIFMSQPLRTDDMLLSQ</sequence>
<evidence type="ECO:0000313" key="2">
    <source>
        <dbReference type="Proteomes" id="UP000054560"/>
    </source>
</evidence>
<keyword evidence="2" id="KW-1185">Reference proteome</keyword>
<evidence type="ECO:0000313" key="1">
    <source>
        <dbReference type="EMBL" id="KNC69868.1"/>
    </source>
</evidence>
<name>A0A0L0F144_9EUKA</name>
<organism evidence="1 2">
    <name type="scientific">Sphaeroforma arctica JP610</name>
    <dbReference type="NCBI Taxonomy" id="667725"/>
    <lineage>
        <taxon>Eukaryota</taxon>
        <taxon>Ichthyosporea</taxon>
        <taxon>Ichthyophonida</taxon>
        <taxon>Sphaeroforma</taxon>
    </lineage>
</organism>
<proteinExistence type="predicted"/>
<dbReference type="RefSeq" id="XP_014143770.1">
    <property type="nucleotide sequence ID" value="XM_014288295.1"/>
</dbReference>
<dbReference type="AlphaFoldDB" id="A0A0L0F144"/>
<accession>A0A0L0F144</accession>
<protein>
    <submittedName>
        <fullName evidence="1">Uncharacterized protein</fullName>
    </submittedName>
</protein>
<dbReference type="GeneID" id="25918115"/>